<dbReference type="GO" id="GO:0016787">
    <property type="term" value="F:hydrolase activity"/>
    <property type="evidence" value="ECO:0007669"/>
    <property type="project" value="UniProtKB-KW"/>
</dbReference>
<comment type="similarity">
    <text evidence="1">Belongs to the transglycosylase family. Rpf subfamily.</text>
</comment>
<evidence type="ECO:0000313" key="5">
    <source>
        <dbReference type="EMBL" id="MQY14427.1"/>
    </source>
</evidence>
<gene>
    <name evidence="5" type="ORF">SRB5_45940</name>
</gene>
<dbReference type="Proteomes" id="UP000466345">
    <property type="component" value="Unassembled WGS sequence"/>
</dbReference>
<evidence type="ECO:0000259" key="4">
    <source>
        <dbReference type="Pfam" id="PF06737"/>
    </source>
</evidence>
<dbReference type="AlphaFoldDB" id="A0A7K0CLR7"/>
<keyword evidence="3" id="KW-0732">Signal</keyword>
<comment type="caution">
    <text evidence="5">The sequence shown here is derived from an EMBL/GenBank/DDBJ whole genome shotgun (WGS) entry which is preliminary data.</text>
</comment>
<protein>
    <recommendedName>
        <fullName evidence="4">Resuscitation-promoting factor core lysozyme-like domain-containing protein</fullName>
    </recommendedName>
</protein>
<feature type="domain" description="Resuscitation-promoting factor core lysozyme-like" evidence="4">
    <location>
        <begin position="39"/>
        <end position="114"/>
    </location>
</feature>
<dbReference type="InterPro" id="IPR010618">
    <property type="entry name" value="RPF"/>
</dbReference>
<reference evidence="5 6" key="1">
    <citation type="submission" date="2019-10" db="EMBL/GenBank/DDBJ databases">
        <title>Streptomyces smaragdinus sp. nov. and Streptomyces fabii sp. nov., isolated from the gut of fungus growing-termite Macrotermes natalensis.</title>
        <authorList>
            <person name="Schwitalla J."/>
            <person name="Benndorf R."/>
            <person name="Martin K."/>
            <person name="De Beer W."/>
            <person name="Kaster A.-K."/>
            <person name="Vollmers J."/>
            <person name="Poulsen M."/>
            <person name="Beemelmanns C."/>
        </authorList>
    </citation>
    <scope>NUCLEOTIDE SEQUENCE [LARGE SCALE GENOMIC DNA]</scope>
    <source>
        <strain evidence="5 6">RB5</strain>
    </source>
</reference>
<dbReference type="Pfam" id="PF06737">
    <property type="entry name" value="Transglycosylas"/>
    <property type="match status" value="1"/>
</dbReference>
<organism evidence="5 6">
    <name type="scientific">Streptomyces smaragdinus</name>
    <dbReference type="NCBI Taxonomy" id="2585196"/>
    <lineage>
        <taxon>Bacteria</taxon>
        <taxon>Bacillati</taxon>
        <taxon>Actinomycetota</taxon>
        <taxon>Actinomycetes</taxon>
        <taxon>Kitasatosporales</taxon>
        <taxon>Streptomycetaceae</taxon>
        <taxon>Streptomyces</taxon>
    </lineage>
</organism>
<dbReference type="RefSeq" id="WP_323378325.1">
    <property type="nucleotide sequence ID" value="NZ_WEGJ01000021.1"/>
</dbReference>
<feature type="signal peptide" evidence="3">
    <location>
        <begin position="1"/>
        <end position="36"/>
    </location>
</feature>
<dbReference type="InterPro" id="IPR023346">
    <property type="entry name" value="Lysozyme-like_dom_sf"/>
</dbReference>
<dbReference type="CDD" id="cd13925">
    <property type="entry name" value="RPF"/>
    <property type="match status" value="1"/>
</dbReference>
<evidence type="ECO:0000313" key="6">
    <source>
        <dbReference type="Proteomes" id="UP000466345"/>
    </source>
</evidence>
<accession>A0A7K0CLR7</accession>
<dbReference type="EMBL" id="WEGJ01000021">
    <property type="protein sequence ID" value="MQY14427.1"/>
    <property type="molecule type" value="Genomic_DNA"/>
</dbReference>
<evidence type="ECO:0000256" key="3">
    <source>
        <dbReference type="SAM" id="SignalP"/>
    </source>
</evidence>
<evidence type="ECO:0000256" key="1">
    <source>
        <dbReference type="ARBA" id="ARBA00010830"/>
    </source>
</evidence>
<evidence type="ECO:0000256" key="2">
    <source>
        <dbReference type="ARBA" id="ARBA00022801"/>
    </source>
</evidence>
<dbReference type="SUPFAM" id="SSF53955">
    <property type="entry name" value="Lysozyme-like"/>
    <property type="match status" value="1"/>
</dbReference>
<keyword evidence="6" id="KW-1185">Reference proteome</keyword>
<feature type="chain" id="PRO_5029446992" description="Resuscitation-promoting factor core lysozyme-like domain-containing protein" evidence="3">
    <location>
        <begin position="37"/>
        <end position="119"/>
    </location>
</feature>
<sequence>MFSALRTNRLTRISGAAAVLGTAGVLMMGATGNASAASAVPSNWNKLAQCEASGHWDANTGNGFYGGLQFTQQTWKAFGGHKHAPRADKATPKEQVNIAKKVLAEQGVNAWPVCGPKSL</sequence>
<proteinExistence type="inferred from homology"/>
<dbReference type="Gene3D" id="1.10.530.10">
    <property type="match status" value="1"/>
</dbReference>
<keyword evidence="2" id="KW-0378">Hydrolase</keyword>
<name>A0A7K0CLR7_9ACTN</name>